<proteinExistence type="predicted"/>
<organism evidence="2 3">
    <name type="scientific">Chryseobacterium endalhagicum</name>
    <dbReference type="NCBI Taxonomy" id="2797638"/>
    <lineage>
        <taxon>Bacteria</taxon>
        <taxon>Pseudomonadati</taxon>
        <taxon>Bacteroidota</taxon>
        <taxon>Flavobacteriia</taxon>
        <taxon>Flavobacteriales</taxon>
        <taxon>Weeksellaceae</taxon>
        <taxon>Chryseobacterium group</taxon>
        <taxon>Chryseobacterium</taxon>
    </lineage>
</organism>
<feature type="transmembrane region" description="Helical" evidence="1">
    <location>
        <begin position="152"/>
        <end position="170"/>
    </location>
</feature>
<name>A0ABS1QI56_9FLAO</name>
<feature type="transmembrane region" description="Helical" evidence="1">
    <location>
        <begin position="330"/>
        <end position="347"/>
    </location>
</feature>
<dbReference type="Proteomes" id="UP000661696">
    <property type="component" value="Unassembled WGS sequence"/>
</dbReference>
<feature type="transmembrane region" description="Helical" evidence="1">
    <location>
        <begin position="260"/>
        <end position="276"/>
    </location>
</feature>
<gene>
    <name evidence="2" type="ORF">JET18_14170</name>
</gene>
<feature type="transmembrane region" description="Helical" evidence="1">
    <location>
        <begin position="90"/>
        <end position="107"/>
    </location>
</feature>
<feature type="transmembrane region" description="Helical" evidence="1">
    <location>
        <begin position="40"/>
        <end position="60"/>
    </location>
</feature>
<keyword evidence="3" id="KW-1185">Reference proteome</keyword>
<feature type="transmembrane region" description="Helical" evidence="1">
    <location>
        <begin position="282"/>
        <end position="300"/>
    </location>
</feature>
<evidence type="ECO:0000256" key="1">
    <source>
        <dbReference type="SAM" id="Phobius"/>
    </source>
</evidence>
<protein>
    <recommendedName>
        <fullName evidence="4">Glycosyltransferase RgtA/B/C/D-like domain-containing protein</fullName>
    </recommendedName>
</protein>
<keyword evidence="1" id="KW-0472">Membrane</keyword>
<evidence type="ECO:0000313" key="3">
    <source>
        <dbReference type="Proteomes" id="UP000661696"/>
    </source>
</evidence>
<feature type="transmembrane region" description="Helical" evidence="1">
    <location>
        <begin position="119"/>
        <end position="146"/>
    </location>
</feature>
<feature type="transmembrane region" description="Helical" evidence="1">
    <location>
        <begin position="16"/>
        <end position="34"/>
    </location>
</feature>
<comment type="caution">
    <text evidence="2">The sequence shown here is derived from an EMBL/GenBank/DDBJ whole genome shotgun (WGS) entry which is preliminary data.</text>
</comment>
<keyword evidence="1" id="KW-0812">Transmembrane</keyword>
<evidence type="ECO:0008006" key="4">
    <source>
        <dbReference type="Google" id="ProtNLM"/>
    </source>
</evidence>
<accession>A0ABS1QI56</accession>
<sequence>MKFIASGYLTGQPESHLVFINIIIGSVLKFFYTYFSGIEWYSLLQAALFITAFFSNLYCIIKYETQGKRFVLTLFNLSLLYFLSRFQFSYVSGFLAISAVITQLYGLTDNNKRLLALSILLMLLSSLVRFEMFFFTYPIFFMVFLFPLNKKLSFKVALIGGVLIGISFLVNQLSYKNNPDWSSYIAYNKARGSVTNNPNINIDDENIIKEFKLNIEDRTLLKNYIFTETLSEETLNKMASYGKENQVPVSQTLMSAYSNVEAYFIAIAVLLTVSLATRRFQIALAVVLHILMIYITVRYSNIVQYRILYSTLFCLLFLYVRSLNINESRTLSVSLIALTSVLLLFQIRDTSKNTYFANKKLHYIQKIESQLPEDKMYLADPTSNHYLISRKAFENPERKYIFFGWLTNFPSPIKRQSDYNSNPYKMTKYPLIISQENYDNLKPFIFNRNIYVFTNENKVILTSGKQ</sequence>
<feature type="transmembrane region" description="Helical" evidence="1">
    <location>
        <begin position="307"/>
        <end position="324"/>
    </location>
</feature>
<keyword evidence="1" id="KW-1133">Transmembrane helix</keyword>
<dbReference type="EMBL" id="JAELVM010000002">
    <property type="protein sequence ID" value="MBL1221996.1"/>
    <property type="molecule type" value="Genomic_DNA"/>
</dbReference>
<evidence type="ECO:0000313" key="2">
    <source>
        <dbReference type="EMBL" id="MBL1221996.1"/>
    </source>
</evidence>
<reference evidence="2 3" key="1">
    <citation type="submission" date="2020-12" db="EMBL/GenBank/DDBJ databases">
        <title>Chryseobacterium endoalhailicus sp. nov., isolated from seed of leguminous plant.</title>
        <authorList>
            <person name="Zhang X."/>
        </authorList>
    </citation>
    <scope>NUCLEOTIDE SEQUENCE [LARGE SCALE GENOMIC DNA]</scope>
    <source>
        <strain evidence="2 3">L7</strain>
    </source>
</reference>
<dbReference type="RefSeq" id="WP_202092091.1">
    <property type="nucleotide sequence ID" value="NZ_JAELVM010000002.1"/>
</dbReference>